<dbReference type="KEGG" id="arf:AR1Y2_0297"/>
<dbReference type="InterPro" id="IPR020070">
    <property type="entry name" value="Ribosomal_bL9_N"/>
</dbReference>
<keyword evidence="11" id="KW-1185">Reference proteome</keyword>
<evidence type="ECO:0000259" key="9">
    <source>
        <dbReference type="Pfam" id="PF03948"/>
    </source>
</evidence>
<dbReference type="Pfam" id="PF01281">
    <property type="entry name" value="Ribosomal_L9_N"/>
    <property type="match status" value="1"/>
</dbReference>
<dbReference type="Proteomes" id="UP000298653">
    <property type="component" value="Chromosome"/>
</dbReference>
<evidence type="ECO:0000256" key="1">
    <source>
        <dbReference type="ARBA" id="ARBA00010605"/>
    </source>
</evidence>
<comment type="similarity">
    <text evidence="1 7">Belongs to the bacterial ribosomal protein bL9 family.</text>
</comment>
<dbReference type="NCBIfam" id="TIGR00158">
    <property type="entry name" value="L9"/>
    <property type="match status" value="1"/>
</dbReference>
<dbReference type="InterPro" id="IPR036935">
    <property type="entry name" value="Ribosomal_bL9_N_sf"/>
</dbReference>
<evidence type="ECO:0000256" key="7">
    <source>
        <dbReference type="HAMAP-Rule" id="MF_00503"/>
    </source>
</evidence>
<dbReference type="PANTHER" id="PTHR21368">
    <property type="entry name" value="50S RIBOSOMAL PROTEIN L9"/>
    <property type="match status" value="1"/>
</dbReference>
<dbReference type="InterPro" id="IPR009027">
    <property type="entry name" value="Ribosomal_bL9/RNase_H1_N"/>
</dbReference>
<feature type="domain" description="Large ribosomal subunit protein bL9 C-terminal" evidence="9">
    <location>
        <begin position="63"/>
        <end position="145"/>
    </location>
</feature>
<evidence type="ECO:0000256" key="3">
    <source>
        <dbReference type="ARBA" id="ARBA00022884"/>
    </source>
</evidence>
<name>A0A4P8IB03_9FIRM</name>
<dbReference type="GO" id="GO:0019843">
    <property type="term" value="F:rRNA binding"/>
    <property type="evidence" value="ECO:0007669"/>
    <property type="project" value="UniProtKB-UniRule"/>
</dbReference>
<dbReference type="Gene3D" id="3.40.5.10">
    <property type="entry name" value="Ribosomal protein L9, N-terminal domain"/>
    <property type="match status" value="1"/>
</dbReference>
<reference evidence="10 11" key="1">
    <citation type="submission" date="2019-05" db="EMBL/GenBank/DDBJ databases">
        <title>Complete genome sequencing of Anaerostipes rhamnosivorans.</title>
        <authorList>
            <person name="Bui T.P.N."/>
            <person name="de Vos W.M."/>
        </authorList>
    </citation>
    <scope>NUCLEOTIDE SEQUENCE [LARGE SCALE GENOMIC DNA]</scope>
    <source>
        <strain evidence="10 11">1y2</strain>
    </source>
</reference>
<dbReference type="GO" id="GO:0005840">
    <property type="term" value="C:ribosome"/>
    <property type="evidence" value="ECO:0007669"/>
    <property type="project" value="UniProtKB-KW"/>
</dbReference>
<dbReference type="AlphaFoldDB" id="A0A4P8IB03"/>
<dbReference type="RefSeq" id="WP_137327383.1">
    <property type="nucleotide sequence ID" value="NZ_CP040058.1"/>
</dbReference>
<dbReference type="Pfam" id="PF03948">
    <property type="entry name" value="Ribosomal_L9_C"/>
    <property type="match status" value="1"/>
</dbReference>
<keyword evidence="5 7" id="KW-0687">Ribonucleoprotein</keyword>
<keyword evidence="3 7" id="KW-0694">RNA-binding</keyword>
<gene>
    <name evidence="7" type="primary">rplI</name>
    <name evidence="10" type="ORF">AR1Y2_0297</name>
</gene>
<evidence type="ECO:0000256" key="2">
    <source>
        <dbReference type="ARBA" id="ARBA00022730"/>
    </source>
</evidence>
<protein>
    <recommendedName>
        <fullName evidence="6 7">Large ribosomal subunit protein bL9</fullName>
    </recommendedName>
</protein>
<dbReference type="HAMAP" id="MF_00503">
    <property type="entry name" value="Ribosomal_bL9"/>
    <property type="match status" value="1"/>
</dbReference>
<dbReference type="EMBL" id="CP040058">
    <property type="protein sequence ID" value="QCP33751.1"/>
    <property type="molecule type" value="Genomic_DNA"/>
</dbReference>
<dbReference type="SUPFAM" id="SSF55658">
    <property type="entry name" value="L9 N-domain-like"/>
    <property type="match status" value="1"/>
</dbReference>
<dbReference type="SUPFAM" id="SSF55653">
    <property type="entry name" value="Ribosomal protein L9 C-domain"/>
    <property type="match status" value="1"/>
</dbReference>
<evidence type="ECO:0000259" key="8">
    <source>
        <dbReference type="Pfam" id="PF01281"/>
    </source>
</evidence>
<evidence type="ECO:0000256" key="6">
    <source>
        <dbReference type="ARBA" id="ARBA00035292"/>
    </source>
</evidence>
<feature type="domain" description="Ribosomal protein L9" evidence="8">
    <location>
        <begin position="1"/>
        <end position="46"/>
    </location>
</feature>
<dbReference type="InterPro" id="IPR036791">
    <property type="entry name" value="Ribosomal_bL9_C_sf"/>
</dbReference>
<accession>A0A4P8IB03</accession>
<evidence type="ECO:0000256" key="4">
    <source>
        <dbReference type="ARBA" id="ARBA00022980"/>
    </source>
</evidence>
<dbReference type="InterPro" id="IPR020069">
    <property type="entry name" value="Ribosomal_bL9_C"/>
</dbReference>
<dbReference type="GO" id="GO:0006412">
    <property type="term" value="P:translation"/>
    <property type="evidence" value="ECO:0007669"/>
    <property type="project" value="UniProtKB-UniRule"/>
</dbReference>
<comment type="function">
    <text evidence="7">Binds to the 23S rRNA.</text>
</comment>
<keyword evidence="4 7" id="KW-0689">Ribosomal protein</keyword>
<evidence type="ECO:0000313" key="10">
    <source>
        <dbReference type="EMBL" id="QCP33751.1"/>
    </source>
</evidence>
<dbReference type="Gene3D" id="3.10.430.100">
    <property type="entry name" value="Ribosomal protein L9, C-terminal domain"/>
    <property type="match status" value="1"/>
</dbReference>
<dbReference type="InterPro" id="IPR020594">
    <property type="entry name" value="Ribosomal_bL9_bac/chp"/>
</dbReference>
<sequence>MKVILLQDVKNVGKKDDIIDANDGYARNVLLRKGLGVEASKKAVNDLKLKKANEDKLAKERLEEAKKFAEELKEKEVILTMKVGEGGRTFGAVSTKEIAEAAKKQLGYDLDKKKMHTEPIKTLGVHNVEVRVHPKVTATLKVKVKEDK</sequence>
<dbReference type="GO" id="GO:1990904">
    <property type="term" value="C:ribonucleoprotein complex"/>
    <property type="evidence" value="ECO:0007669"/>
    <property type="project" value="UniProtKB-KW"/>
</dbReference>
<dbReference type="GO" id="GO:0003735">
    <property type="term" value="F:structural constituent of ribosome"/>
    <property type="evidence" value="ECO:0007669"/>
    <property type="project" value="InterPro"/>
</dbReference>
<proteinExistence type="inferred from homology"/>
<dbReference type="InterPro" id="IPR000244">
    <property type="entry name" value="Ribosomal_bL9"/>
</dbReference>
<evidence type="ECO:0000313" key="11">
    <source>
        <dbReference type="Proteomes" id="UP000298653"/>
    </source>
</evidence>
<keyword evidence="2 7" id="KW-0699">rRNA-binding</keyword>
<evidence type="ECO:0000256" key="5">
    <source>
        <dbReference type="ARBA" id="ARBA00023274"/>
    </source>
</evidence>
<organism evidence="10 11">
    <name type="scientific">Anaerostipes rhamnosivorans</name>
    <dbReference type="NCBI Taxonomy" id="1229621"/>
    <lineage>
        <taxon>Bacteria</taxon>
        <taxon>Bacillati</taxon>
        <taxon>Bacillota</taxon>
        <taxon>Clostridia</taxon>
        <taxon>Lachnospirales</taxon>
        <taxon>Lachnospiraceae</taxon>
        <taxon>Anaerostipes</taxon>
    </lineage>
</organism>
<dbReference type="OrthoDB" id="9788336at2"/>